<name>A0A0F9RKG7_9ZZZZ</name>
<dbReference type="AlphaFoldDB" id="A0A0F9RKG7"/>
<accession>A0A0F9RKG7</accession>
<gene>
    <name evidence="1" type="ORF">LCGC14_0634390</name>
</gene>
<proteinExistence type="predicted"/>
<dbReference type="EMBL" id="LAZR01001123">
    <property type="protein sequence ID" value="KKN50287.1"/>
    <property type="molecule type" value="Genomic_DNA"/>
</dbReference>
<sequence length="74" mass="8119">MDILLNPEKIMTLSGMMDVPPRYSRLIGGLVALAQYKAIVAWLEGECLDAHTGGIVKRRLCPTCWAKFVAAGKE</sequence>
<comment type="caution">
    <text evidence="1">The sequence shown here is derived from an EMBL/GenBank/DDBJ whole genome shotgun (WGS) entry which is preliminary data.</text>
</comment>
<organism evidence="1">
    <name type="scientific">marine sediment metagenome</name>
    <dbReference type="NCBI Taxonomy" id="412755"/>
    <lineage>
        <taxon>unclassified sequences</taxon>
        <taxon>metagenomes</taxon>
        <taxon>ecological metagenomes</taxon>
    </lineage>
</organism>
<evidence type="ECO:0000313" key="1">
    <source>
        <dbReference type="EMBL" id="KKN50287.1"/>
    </source>
</evidence>
<protein>
    <submittedName>
        <fullName evidence="1">Uncharacterized protein</fullName>
    </submittedName>
</protein>
<reference evidence="1" key="1">
    <citation type="journal article" date="2015" name="Nature">
        <title>Complex archaea that bridge the gap between prokaryotes and eukaryotes.</title>
        <authorList>
            <person name="Spang A."/>
            <person name="Saw J.H."/>
            <person name="Jorgensen S.L."/>
            <person name="Zaremba-Niedzwiedzka K."/>
            <person name="Martijn J."/>
            <person name="Lind A.E."/>
            <person name="van Eijk R."/>
            <person name="Schleper C."/>
            <person name="Guy L."/>
            <person name="Ettema T.J."/>
        </authorList>
    </citation>
    <scope>NUCLEOTIDE SEQUENCE</scope>
</reference>